<proteinExistence type="predicted"/>
<organism evidence="3">
    <name type="scientific">Drosophila persimilis</name>
    <name type="common">Fruit fly</name>
    <dbReference type="NCBI Taxonomy" id="7234"/>
    <lineage>
        <taxon>Eukaryota</taxon>
        <taxon>Metazoa</taxon>
        <taxon>Ecdysozoa</taxon>
        <taxon>Arthropoda</taxon>
        <taxon>Hexapoda</taxon>
        <taxon>Insecta</taxon>
        <taxon>Pterygota</taxon>
        <taxon>Neoptera</taxon>
        <taxon>Endopterygota</taxon>
        <taxon>Diptera</taxon>
        <taxon>Brachycera</taxon>
        <taxon>Muscomorpha</taxon>
        <taxon>Ephydroidea</taxon>
        <taxon>Drosophilidae</taxon>
        <taxon>Drosophila</taxon>
        <taxon>Sophophora</taxon>
    </lineage>
</organism>
<dbReference type="HOGENOM" id="CLU_2852061_0_0_1"/>
<feature type="region of interest" description="Disordered" evidence="1">
    <location>
        <begin position="44"/>
        <end position="65"/>
    </location>
</feature>
<dbReference type="EMBL" id="CH479227">
    <property type="protein sequence ID" value="EDW35326.1"/>
    <property type="molecule type" value="Genomic_DNA"/>
</dbReference>
<evidence type="ECO:0000256" key="1">
    <source>
        <dbReference type="SAM" id="MobiDB-lite"/>
    </source>
</evidence>
<keyword evidence="3" id="KW-1185">Reference proteome</keyword>
<protein>
    <submittedName>
        <fullName evidence="2">GL20884</fullName>
    </submittedName>
</protein>
<accession>B4H9A2</accession>
<name>B4H9A2_DROPE</name>
<dbReference type="AlphaFoldDB" id="B4H9A2"/>
<sequence length="65" mass="7314">MVASVSLGLMRVSKTSSVWKKPTTVAEPSMQLYWSSQQKIFDGTDPGGTLVQPHTSDPTRWYRTR</sequence>
<evidence type="ECO:0000313" key="3">
    <source>
        <dbReference type="Proteomes" id="UP000008744"/>
    </source>
</evidence>
<reference evidence="2 3" key="1">
    <citation type="journal article" date="2007" name="Nature">
        <title>Evolution of genes and genomes on the Drosophila phylogeny.</title>
        <authorList>
            <consortium name="Drosophila 12 Genomes Consortium"/>
            <person name="Clark A.G."/>
            <person name="Eisen M.B."/>
            <person name="Smith D.R."/>
            <person name="Bergman C.M."/>
            <person name="Oliver B."/>
            <person name="Markow T.A."/>
            <person name="Kaufman T.C."/>
            <person name="Kellis M."/>
            <person name="Gelbart W."/>
            <person name="Iyer V.N."/>
            <person name="Pollard D.A."/>
            <person name="Sackton T.B."/>
            <person name="Larracuente A.M."/>
            <person name="Singh N.D."/>
            <person name="Abad J.P."/>
            <person name="Abt D.N."/>
            <person name="Adryan B."/>
            <person name="Aguade M."/>
            <person name="Akashi H."/>
            <person name="Anderson W.W."/>
            <person name="Aquadro C.F."/>
            <person name="Ardell D.H."/>
            <person name="Arguello R."/>
            <person name="Artieri C.G."/>
            <person name="Barbash D.A."/>
            <person name="Barker D."/>
            <person name="Barsanti P."/>
            <person name="Batterham P."/>
            <person name="Batzoglou S."/>
            <person name="Begun D."/>
            <person name="Bhutkar A."/>
            <person name="Blanco E."/>
            <person name="Bosak S.A."/>
            <person name="Bradley R.K."/>
            <person name="Brand A.D."/>
            <person name="Brent M.R."/>
            <person name="Brooks A.N."/>
            <person name="Brown R.H."/>
            <person name="Butlin R.K."/>
            <person name="Caggese C."/>
            <person name="Calvi B.R."/>
            <person name="Bernardo de Carvalho A."/>
            <person name="Caspi A."/>
            <person name="Castrezana S."/>
            <person name="Celniker S.E."/>
            <person name="Chang J.L."/>
            <person name="Chapple C."/>
            <person name="Chatterji S."/>
            <person name="Chinwalla A."/>
            <person name="Civetta A."/>
            <person name="Clifton S.W."/>
            <person name="Comeron J.M."/>
            <person name="Costello J.C."/>
            <person name="Coyne J.A."/>
            <person name="Daub J."/>
            <person name="David R.G."/>
            <person name="Delcher A.L."/>
            <person name="Delehaunty K."/>
            <person name="Do C.B."/>
            <person name="Ebling H."/>
            <person name="Edwards K."/>
            <person name="Eickbush T."/>
            <person name="Evans J.D."/>
            <person name="Filipski A."/>
            <person name="Findeiss S."/>
            <person name="Freyhult E."/>
            <person name="Fulton L."/>
            <person name="Fulton R."/>
            <person name="Garcia A.C."/>
            <person name="Gardiner A."/>
            <person name="Garfield D.A."/>
            <person name="Garvin B.E."/>
            <person name="Gibson G."/>
            <person name="Gilbert D."/>
            <person name="Gnerre S."/>
            <person name="Godfrey J."/>
            <person name="Good R."/>
            <person name="Gotea V."/>
            <person name="Gravely B."/>
            <person name="Greenberg A.J."/>
            <person name="Griffiths-Jones S."/>
            <person name="Gross S."/>
            <person name="Guigo R."/>
            <person name="Gustafson E.A."/>
            <person name="Haerty W."/>
            <person name="Hahn M.W."/>
            <person name="Halligan D.L."/>
            <person name="Halpern A.L."/>
            <person name="Halter G.M."/>
            <person name="Han M.V."/>
            <person name="Heger A."/>
            <person name="Hillier L."/>
            <person name="Hinrichs A.S."/>
            <person name="Holmes I."/>
            <person name="Hoskins R.A."/>
            <person name="Hubisz M.J."/>
            <person name="Hultmark D."/>
            <person name="Huntley M.A."/>
            <person name="Jaffe D.B."/>
            <person name="Jagadeeshan S."/>
            <person name="Jeck W.R."/>
            <person name="Johnson J."/>
            <person name="Jones C.D."/>
            <person name="Jordan W.C."/>
            <person name="Karpen G.H."/>
            <person name="Kataoka E."/>
            <person name="Keightley P.D."/>
            <person name="Kheradpour P."/>
            <person name="Kirkness E.F."/>
            <person name="Koerich L.B."/>
            <person name="Kristiansen K."/>
            <person name="Kudrna D."/>
            <person name="Kulathinal R.J."/>
            <person name="Kumar S."/>
            <person name="Kwok R."/>
            <person name="Lander E."/>
            <person name="Langley C.H."/>
            <person name="Lapoint R."/>
            <person name="Lazzaro B.P."/>
            <person name="Lee S.J."/>
            <person name="Levesque L."/>
            <person name="Li R."/>
            <person name="Lin C.F."/>
            <person name="Lin M.F."/>
            <person name="Lindblad-Toh K."/>
            <person name="Llopart A."/>
            <person name="Long M."/>
            <person name="Low L."/>
            <person name="Lozovsky E."/>
            <person name="Lu J."/>
            <person name="Luo M."/>
            <person name="Machado C.A."/>
            <person name="Makalowski W."/>
            <person name="Marzo M."/>
            <person name="Matsuda M."/>
            <person name="Matzkin L."/>
            <person name="McAllister B."/>
            <person name="McBride C.S."/>
            <person name="McKernan B."/>
            <person name="McKernan K."/>
            <person name="Mendez-Lago M."/>
            <person name="Minx P."/>
            <person name="Mollenhauer M.U."/>
            <person name="Montooth K."/>
            <person name="Mount S.M."/>
            <person name="Mu X."/>
            <person name="Myers E."/>
            <person name="Negre B."/>
            <person name="Newfeld S."/>
            <person name="Nielsen R."/>
            <person name="Noor M.A."/>
            <person name="O'Grady P."/>
            <person name="Pachter L."/>
            <person name="Papaceit M."/>
            <person name="Parisi M.J."/>
            <person name="Parisi M."/>
            <person name="Parts L."/>
            <person name="Pedersen J.S."/>
            <person name="Pesole G."/>
            <person name="Phillippy A.M."/>
            <person name="Ponting C.P."/>
            <person name="Pop M."/>
            <person name="Porcelli D."/>
            <person name="Powell J.R."/>
            <person name="Prohaska S."/>
            <person name="Pruitt K."/>
            <person name="Puig M."/>
            <person name="Quesneville H."/>
            <person name="Ram K.R."/>
            <person name="Rand D."/>
            <person name="Rasmussen M.D."/>
            <person name="Reed L.K."/>
            <person name="Reenan R."/>
            <person name="Reily A."/>
            <person name="Remington K.A."/>
            <person name="Rieger T.T."/>
            <person name="Ritchie M.G."/>
            <person name="Robin C."/>
            <person name="Rogers Y.H."/>
            <person name="Rohde C."/>
            <person name="Rozas J."/>
            <person name="Rubenfield M.J."/>
            <person name="Ruiz A."/>
            <person name="Russo S."/>
            <person name="Salzberg S.L."/>
            <person name="Sanchez-Gracia A."/>
            <person name="Saranga D.J."/>
            <person name="Sato H."/>
            <person name="Schaeffer S.W."/>
            <person name="Schatz M.C."/>
            <person name="Schlenke T."/>
            <person name="Schwartz R."/>
            <person name="Segarra C."/>
            <person name="Singh R.S."/>
            <person name="Sirot L."/>
            <person name="Sirota M."/>
            <person name="Sisneros N.B."/>
            <person name="Smith C.D."/>
            <person name="Smith T.F."/>
            <person name="Spieth J."/>
            <person name="Stage D.E."/>
            <person name="Stark A."/>
            <person name="Stephan W."/>
            <person name="Strausberg R.L."/>
            <person name="Strempel S."/>
            <person name="Sturgill D."/>
            <person name="Sutton G."/>
            <person name="Sutton G.G."/>
            <person name="Tao W."/>
            <person name="Teichmann S."/>
            <person name="Tobari Y.N."/>
            <person name="Tomimura Y."/>
            <person name="Tsolas J.M."/>
            <person name="Valente V.L."/>
            <person name="Venter E."/>
            <person name="Venter J.C."/>
            <person name="Vicario S."/>
            <person name="Vieira F.G."/>
            <person name="Vilella A.J."/>
            <person name="Villasante A."/>
            <person name="Walenz B."/>
            <person name="Wang J."/>
            <person name="Wasserman M."/>
            <person name="Watts T."/>
            <person name="Wilson D."/>
            <person name="Wilson R.K."/>
            <person name="Wing R.A."/>
            <person name="Wolfner M.F."/>
            <person name="Wong A."/>
            <person name="Wong G.K."/>
            <person name="Wu C.I."/>
            <person name="Wu G."/>
            <person name="Yamamoto D."/>
            <person name="Yang H.P."/>
            <person name="Yang S.P."/>
            <person name="Yorke J.A."/>
            <person name="Yoshida K."/>
            <person name="Zdobnov E."/>
            <person name="Zhang P."/>
            <person name="Zhang Y."/>
            <person name="Zimin A.V."/>
            <person name="Baldwin J."/>
            <person name="Abdouelleil A."/>
            <person name="Abdulkadir J."/>
            <person name="Abebe A."/>
            <person name="Abera B."/>
            <person name="Abreu J."/>
            <person name="Acer S.C."/>
            <person name="Aftuck L."/>
            <person name="Alexander A."/>
            <person name="An P."/>
            <person name="Anderson E."/>
            <person name="Anderson S."/>
            <person name="Arachi H."/>
            <person name="Azer M."/>
            <person name="Bachantsang P."/>
            <person name="Barry A."/>
            <person name="Bayul T."/>
            <person name="Berlin A."/>
            <person name="Bessette D."/>
            <person name="Bloom T."/>
            <person name="Blye J."/>
            <person name="Boguslavskiy L."/>
            <person name="Bonnet C."/>
            <person name="Boukhgalter B."/>
            <person name="Bourzgui I."/>
            <person name="Brown A."/>
            <person name="Cahill P."/>
            <person name="Channer S."/>
            <person name="Cheshatsang Y."/>
            <person name="Chuda L."/>
            <person name="Citroen M."/>
            <person name="Collymore A."/>
            <person name="Cooke P."/>
            <person name="Costello M."/>
            <person name="D'Aco K."/>
            <person name="Daza R."/>
            <person name="De Haan G."/>
            <person name="DeGray S."/>
            <person name="DeMaso C."/>
            <person name="Dhargay N."/>
            <person name="Dooley K."/>
            <person name="Dooley E."/>
            <person name="Doricent M."/>
            <person name="Dorje P."/>
            <person name="Dorjee K."/>
            <person name="Dupes A."/>
            <person name="Elong R."/>
            <person name="Falk J."/>
            <person name="Farina A."/>
            <person name="Faro S."/>
            <person name="Ferguson D."/>
            <person name="Fisher S."/>
            <person name="Foley C.D."/>
            <person name="Franke A."/>
            <person name="Friedrich D."/>
            <person name="Gadbois L."/>
            <person name="Gearin G."/>
            <person name="Gearin C.R."/>
            <person name="Giannoukos G."/>
            <person name="Goode T."/>
            <person name="Graham J."/>
            <person name="Grandbois E."/>
            <person name="Grewal S."/>
            <person name="Gyaltsen K."/>
            <person name="Hafez N."/>
            <person name="Hagos B."/>
            <person name="Hall J."/>
            <person name="Henson C."/>
            <person name="Hollinger A."/>
            <person name="Honan T."/>
            <person name="Huard M.D."/>
            <person name="Hughes L."/>
            <person name="Hurhula B."/>
            <person name="Husby M.E."/>
            <person name="Kamat A."/>
            <person name="Kanga B."/>
            <person name="Kashin S."/>
            <person name="Khazanovich D."/>
            <person name="Kisner P."/>
            <person name="Lance K."/>
            <person name="Lara M."/>
            <person name="Lee W."/>
            <person name="Lennon N."/>
            <person name="Letendre F."/>
            <person name="LeVine R."/>
            <person name="Lipovsky A."/>
            <person name="Liu X."/>
            <person name="Liu J."/>
            <person name="Liu S."/>
            <person name="Lokyitsang T."/>
            <person name="Lokyitsang Y."/>
            <person name="Lubonja R."/>
            <person name="Lui A."/>
            <person name="MacDonald P."/>
            <person name="Magnisalis V."/>
            <person name="Maru K."/>
            <person name="Matthews C."/>
            <person name="McCusker W."/>
            <person name="McDonough S."/>
            <person name="Mehta T."/>
            <person name="Meldrim J."/>
            <person name="Meneus L."/>
            <person name="Mihai O."/>
            <person name="Mihalev A."/>
            <person name="Mihova T."/>
            <person name="Mittelman R."/>
            <person name="Mlenga V."/>
            <person name="Montmayeur A."/>
            <person name="Mulrain L."/>
            <person name="Navidi A."/>
            <person name="Naylor J."/>
            <person name="Negash T."/>
            <person name="Nguyen T."/>
            <person name="Nguyen N."/>
            <person name="Nicol R."/>
            <person name="Norbu C."/>
            <person name="Norbu N."/>
            <person name="Novod N."/>
            <person name="O'Neill B."/>
            <person name="Osman S."/>
            <person name="Markiewicz E."/>
            <person name="Oyono O.L."/>
            <person name="Patti C."/>
            <person name="Phunkhang P."/>
            <person name="Pierre F."/>
            <person name="Priest M."/>
            <person name="Raghuraman S."/>
            <person name="Rege F."/>
            <person name="Reyes R."/>
            <person name="Rise C."/>
            <person name="Rogov P."/>
            <person name="Ross K."/>
            <person name="Ryan E."/>
            <person name="Settipalli S."/>
            <person name="Shea T."/>
            <person name="Sherpa N."/>
            <person name="Shi L."/>
            <person name="Shih D."/>
            <person name="Sparrow T."/>
            <person name="Spaulding J."/>
            <person name="Stalker J."/>
            <person name="Stange-Thomann N."/>
            <person name="Stavropoulos S."/>
            <person name="Stone C."/>
            <person name="Strader C."/>
            <person name="Tesfaye S."/>
            <person name="Thomson T."/>
            <person name="Thoulutsang Y."/>
            <person name="Thoulutsang D."/>
            <person name="Topham K."/>
            <person name="Topping I."/>
            <person name="Tsamla T."/>
            <person name="Vassiliev H."/>
            <person name="Vo A."/>
            <person name="Wangchuk T."/>
            <person name="Wangdi T."/>
            <person name="Weiand M."/>
            <person name="Wilkinson J."/>
            <person name="Wilson A."/>
            <person name="Yadav S."/>
            <person name="Young G."/>
            <person name="Yu Q."/>
            <person name="Zembek L."/>
            <person name="Zhong D."/>
            <person name="Zimmer A."/>
            <person name="Zwirko Z."/>
            <person name="Jaffe D.B."/>
            <person name="Alvarez P."/>
            <person name="Brockman W."/>
            <person name="Butler J."/>
            <person name="Chin C."/>
            <person name="Gnerre S."/>
            <person name="Grabherr M."/>
            <person name="Kleber M."/>
            <person name="Mauceli E."/>
            <person name="MacCallum I."/>
        </authorList>
    </citation>
    <scope>NUCLEOTIDE SEQUENCE [LARGE SCALE GENOMIC DNA]</scope>
    <source>
        <strain evidence="3">MSH-3 / Tucson 14011-0111.49</strain>
    </source>
</reference>
<evidence type="ECO:0000313" key="2">
    <source>
        <dbReference type="EMBL" id="EDW35326.1"/>
    </source>
</evidence>
<gene>
    <name evidence="2" type="primary">Dper\GL20884</name>
    <name evidence="2" type="ORF">Dper_GL20884</name>
</gene>
<dbReference type="Proteomes" id="UP000008744">
    <property type="component" value="Unassembled WGS sequence"/>
</dbReference>